<gene>
    <name evidence="3" type="ORF">K435DRAFT_874751</name>
</gene>
<dbReference type="CDD" id="cd06141">
    <property type="entry name" value="WRN_exo"/>
    <property type="match status" value="1"/>
</dbReference>
<evidence type="ECO:0000256" key="1">
    <source>
        <dbReference type="SAM" id="MobiDB-lite"/>
    </source>
</evidence>
<organism evidence="3 4">
    <name type="scientific">Dendrothele bispora (strain CBS 962.96)</name>
    <dbReference type="NCBI Taxonomy" id="1314807"/>
    <lineage>
        <taxon>Eukaryota</taxon>
        <taxon>Fungi</taxon>
        <taxon>Dikarya</taxon>
        <taxon>Basidiomycota</taxon>
        <taxon>Agaricomycotina</taxon>
        <taxon>Agaricomycetes</taxon>
        <taxon>Agaricomycetidae</taxon>
        <taxon>Agaricales</taxon>
        <taxon>Agaricales incertae sedis</taxon>
        <taxon>Dendrothele</taxon>
    </lineage>
</organism>
<dbReference type="GO" id="GO:0006139">
    <property type="term" value="P:nucleobase-containing compound metabolic process"/>
    <property type="evidence" value="ECO:0007669"/>
    <property type="project" value="InterPro"/>
</dbReference>
<dbReference type="AlphaFoldDB" id="A0A4S8KW60"/>
<feature type="region of interest" description="Disordered" evidence="1">
    <location>
        <begin position="887"/>
        <end position="924"/>
    </location>
</feature>
<keyword evidence="4" id="KW-1185">Reference proteome</keyword>
<feature type="compositionally biased region" description="Low complexity" evidence="1">
    <location>
        <begin position="893"/>
        <end position="908"/>
    </location>
</feature>
<dbReference type="InterPro" id="IPR012337">
    <property type="entry name" value="RNaseH-like_sf"/>
</dbReference>
<dbReference type="SUPFAM" id="SSF53098">
    <property type="entry name" value="Ribonuclease H-like"/>
    <property type="match status" value="1"/>
</dbReference>
<dbReference type="InterPro" id="IPR052408">
    <property type="entry name" value="Exonuclease_MUT-7-like"/>
</dbReference>
<sequence length="924" mass="103450">MTKRFYCKKDQEHGIQGCGGSMSLHHPDILKQLPPDLADEFPAFLTHRSGIDKGLLALIRAGVAHRVSSNAWEDILRELHLREHDILELRYLHSIQDQQKYNEKWNIAQTKYIPFSAFDDRTQYAGHAPSKRYINNVYMDFMESIRSCLDQCMSALTGHILQWDHSFKVPKYMMKLNGITAFVGLFTVLNELGQIRYQAFVPTKSLVHIQSGLMELVKSLKEHGYPQPILGFTDNVAADMRTFIECIPSLGENVVAVNPTDSLNLPLMELPSDVASVHCKTATEIENASHGILELLDLESSNSVVHLGFDMEWEYSTGIGGTGSKKTALIQLALPKSVYLLRVYLLDKLPTPLLTILRSDRFIKVGRNIGGDFAKLRRDFSDFLLPEKSGNHYNGTIELGSYAKCKQVVSEANSSLSTLVAATLRTKLSKEMRASEWGSGVLTQSQIHYAALDAWVALEIFTTLKPLPEIGIPLTSATQIGQLVSLYSRQQEVARGKVVEQPQEITILQMGVSELKEVKMKVKASKTRALVEIFEVLAPACMIPHHRRTLMDVQNGQDKFLAVVSISSLRTYAPVNFPASNPTDVDIPRTLGPCILIKPPEIQTNVQSVMEQKELECSEVDHFEIEDDPNDMIDSDDECEDEQVVEIQEPSLVDEVQVFTQGKGMEYDSRILADVFHEIHKVTKTISRRHSLHKRFATAYSDTLLIPDEADKNAVEAVLKKMDISWNVMRAKSPDWLWKRVRRYIPPKEVLFPILKEFFGCWGNIKCSVRKIPLFTEETWKKAQAVLQDVQKGWLSDPDSIPLGTNSVEGAIHNPMRRSFAALKASPELADALTADFRHRHNVKAGSRNNLEPSPFAAGSQTGTMQSQVHMNFSDYNMHGMVNSTVPSTSLPSFGSQSQSGTSSLTGNSGKGMRKCKGEIIPQL</sequence>
<dbReference type="Proteomes" id="UP000297245">
    <property type="component" value="Unassembled WGS sequence"/>
</dbReference>
<name>A0A4S8KW60_DENBC</name>
<dbReference type="EMBL" id="ML179941">
    <property type="protein sequence ID" value="THU80100.1"/>
    <property type="molecule type" value="Genomic_DNA"/>
</dbReference>
<feature type="domain" description="3'-5' exonuclease" evidence="2">
    <location>
        <begin position="304"/>
        <end position="466"/>
    </location>
</feature>
<dbReference type="GO" id="GO:0008408">
    <property type="term" value="F:3'-5' exonuclease activity"/>
    <property type="evidence" value="ECO:0007669"/>
    <property type="project" value="InterPro"/>
</dbReference>
<accession>A0A4S8KW60</accession>
<protein>
    <recommendedName>
        <fullName evidence="2">3'-5' exonuclease domain-containing protein</fullName>
    </recommendedName>
</protein>
<feature type="region of interest" description="Disordered" evidence="1">
    <location>
        <begin position="845"/>
        <end position="864"/>
    </location>
</feature>
<proteinExistence type="predicted"/>
<dbReference type="InterPro" id="IPR036397">
    <property type="entry name" value="RNaseH_sf"/>
</dbReference>
<reference evidence="3 4" key="1">
    <citation type="journal article" date="2019" name="Nat. Ecol. Evol.">
        <title>Megaphylogeny resolves global patterns of mushroom evolution.</title>
        <authorList>
            <person name="Varga T."/>
            <person name="Krizsan K."/>
            <person name="Foldi C."/>
            <person name="Dima B."/>
            <person name="Sanchez-Garcia M."/>
            <person name="Sanchez-Ramirez S."/>
            <person name="Szollosi G.J."/>
            <person name="Szarkandi J.G."/>
            <person name="Papp V."/>
            <person name="Albert L."/>
            <person name="Andreopoulos W."/>
            <person name="Angelini C."/>
            <person name="Antonin V."/>
            <person name="Barry K.W."/>
            <person name="Bougher N.L."/>
            <person name="Buchanan P."/>
            <person name="Buyck B."/>
            <person name="Bense V."/>
            <person name="Catcheside P."/>
            <person name="Chovatia M."/>
            <person name="Cooper J."/>
            <person name="Damon W."/>
            <person name="Desjardin D."/>
            <person name="Finy P."/>
            <person name="Geml J."/>
            <person name="Haridas S."/>
            <person name="Hughes K."/>
            <person name="Justo A."/>
            <person name="Karasinski D."/>
            <person name="Kautmanova I."/>
            <person name="Kiss B."/>
            <person name="Kocsube S."/>
            <person name="Kotiranta H."/>
            <person name="LaButti K.M."/>
            <person name="Lechner B.E."/>
            <person name="Liimatainen K."/>
            <person name="Lipzen A."/>
            <person name="Lukacs Z."/>
            <person name="Mihaltcheva S."/>
            <person name="Morgado L.N."/>
            <person name="Niskanen T."/>
            <person name="Noordeloos M.E."/>
            <person name="Ohm R.A."/>
            <person name="Ortiz-Santana B."/>
            <person name="Ovrebo C."/>
            <person name="Racz N."/>
            <person name="Riley R."/>
            <person name="Savchenko A."/>
            <person name="Shiryaev A."/>
            <person name="Soop K."/>
            <person name="Spirin V."/>
            <person name="Szebenyi C."/>
            <person name="Tomsovsky M."/>
            <person name="Tulloss R.E."/>
            <person name="Uehling J."/>
            <person name="Grigoriev I.V."/>
            <person name="Vagvolgyi C."/>
            <person name="Papp T."/>
            <person name="Martin F.M."/>
            <person name="Miettinen O."/>
            <person name="Hibbett D.S."/>
            <person name="Nagy L.G."/>
        </authorList>
    </citation>
    <scope>NUCLEOTIDE SEQUENCE [LARGE SCALE GENOMIC DNA]</scope>
    <source>
        <strain evidence="3 4">CBS 962.96</strain>
    </source>
</reference>
<evidence type="ECO:0000259" key="2">
    <source>
        <dbReference type="Pfam" id="PF01612"/>
    </source>
</evidence>
<dbReference type="GO" id="GO:0003676">
    <property type="term" value="F:nucleic acid binding"/>
    <property type="evidence" value="ECO:0007669"/>
    <property type="project" value="InterPro"/>
</dbReference>
<dbReference type="Pfam" id="PF01612">
    <property type="entry name" value="DNA_pol_A_exo1"/>
    <property type="match status" value="1"/>
</dbReference>
<evidence type="ECO:0000313" key="3">
    <source>
        <dbReference type="EMBL" id="THU80100.1"/>
    </source>
</evidence>
<dbReference type="PANTHER" id="PTHR47765:SF2">
    <property type="entry name" value="EXONUCLEASE MUT-7 HOMOLOG"/>
    <property type="match status" value="1"/>
</dbReference>
<dbReference type="PANTHER" id="PTHR47765">
    <property type="entry name" value="3'-5' EXONUCLEASE DOMAIN-CONTAINING PROTEIN"/>
    <property type="match status" value="1"/>
</dbReference>
<evidence type="ECO:0000313" key="4">
    <source>
        <dbReference type="Proteomes" id="UP000297245"/>
    </source>
</evidence>
<dbReference type="Gene3D" id="3.30.420.10">
    <property type="entry name" value="Ribonuclease H-like superfamily/Ribonuclease H"/>
    <property type="match status" value="1"/>
</dbReference>
<dbReference type="OrthoDB" id="3267843at2759"/>
<dbReference type="InterPro" id="IPR002562">
    <property type="entry name" value="3'-5'_exonuclease_dom"/>
</dbReference>